<dbReference type="GO" id="GO:0005737">
    <property type="term" value="C:cytoplasm"/>
    <property type="evidence" value="ECO:0007669"/>
    <property type="project" value="TreeGrafter"/>
</dbReference>
<dbReference type="Pfam" id="PF12710">
    <property type="entry name" value="HAD"/>
    <property type="match status" value="1"/>
</dbReference>
<evidence type="ECO:0000313" key="12">
    <source>
        <dbReference type="EMBL" id="CAB4675022.1"/>
    </source>
</evidence>
<dbReference type="Pfam" id="PF21086">
    <property type="entry name" value="ACT_PSP_2"/>
    <property type="match status" value="1"/>
</dbReference>
<dbReference type="Gene3D" id="3.40.50.1000">
    <property type="entry name" value="HAD superfamily/HAD-like"/>
    <property type="match status" value="1"/>
</dbReference>
<dbReference type="SFLD" id="SFLDF00029">
    <property type="entry name" value="phosphoserine_phosphatase"/>
    <property type="match status" value="1"/>
</dbReference>
<dbReference type="GO" id="GO:0036424">
    <property type="term" value="F:L-phosphoserine phosphatase activity"/>
    <property type="evidence" value="ECO:0007669"/>
    <property type="project" value="InterPro"/>
</dbReference>
<protein>
    <recommendedName>
        <fullName evidence="4">phosphoserine phosphatase</fullName>
        <ecNumber evidence="4">3.1.3.3</ecNumber>
    </recommendedName>
    <alternativeName>
        <fullName evidence="10">O-phosphoserine phosphohydrolase</fullName>
    </alternativeName>
</protein>
<feature type="domain" description="Phosphoserine phosphatase ACT" evidence="11">
    <location>
        <begin position="104"/>
        <end position="175"/>
    </location>
</feature>
<evidence type="ECO:0000256" key="6">
    <source>
        <dbReference type="ARBA" id="ARBA00022723"/>
    </source>
</evidence>
<evidence type="ECO:0000256" key="4">
    <source>
        <dbReference type="ARBA" id="ARBA00012640"/>
    </source>
</evidence>
<dbReference type="NCBIfam" id="TIGR00338">
    <property type="entry name" value="serB"/>
    <property type="match status" value="1"/>
</dbReference>
<evidence type="ECO:0000256" key="10">
    <source>
        <dbReference type="ARBA" id="ARBA00031693"/>
    </source>
</evidence>
<dbReference type="SFLD" id="SFLDG01136">
    <property type="entry name" value="C1.6:_Phosphoserine_Phosphatas"/>
    <property type="match status" value="1"/>
</dbReference>
<proteinExistence type="inferred from homology"/>
<dbReference type="InterPro" id="IPR036412">
    <property type="entry name" value="HAD-like_sf"/>
</dbReference>
<dbReference type="InterPro" id="IPR045865">
    <property type="entry name" value="ACT-like_dom_sf"/>
</dbReference>
<evidence type="ECO:0000256" key="3">
    <source>
        <dbReference type="ARBA" id="ARBA00009184"/>
    </source>
</evidence>
<keyword evidence="8" id="KW-0460">Magnesium</keyword>
<keyword evidence="9" id="KW-0718">Serine biosynthesis</keyword>
<dbReference type="PANTHER" id="PTHR43344:SF2">
    <property type="entry name" value="PHOSPHOSERINE PHOSPHATASE"/>
    <property type="match status" value="1"/>
</dbReference>
<keyword evidence="7" id="KW-0378">Hydrolase</keyword>
<dbReference type="UniPathway" id="UPA00135">
    <property type="reaction ID" value="UER00198"/>
</dbReference>
<dbReference type="InterPro" id="IPR023214">
    <property type="entry name" value="HAD_sf"/>
</dbReference>
<dbReference type="AlphaFoldDB" id="A0A6J6MME9"/>
<dbReference type="EC" id="3.1.3.3" evidence="4"/>
<sequence>MSGQTPKNGTSSSTGLLLFSGEDKPGIAAGIFSALSPFSVKVIDLEQLIIGDRTIFAMLILLDPAHASVIESDLTISANNLQLDFACQITQHTETLNNSQSKAKIILVGNSFTPIQLHKVTSVVTKHAGNIERIVKIADSPVLSMEFLISLPAEKISNLRLDLTAIGIETKLAISLLDESRVMQSRKLFIFDIDSTLIQEEVIDLLAVRANVGDEVALITAAAMRGELDFSESLTKRVALLAGLSETVLTEIQGKIHLSSGAQNLITILQNQGHILTAVSGGFIDVIKPLMDDLGFHHYRANKLEIISGKLSGKLVGQIVDANTKAQALVEFARITDVPISQTIAIGDGANDLEMIKLAGVGIAYNAKPILQEAADIVLNIKNLDAIIYLLGLSNLDVTGGKN</sequence>
<dbReference type="GO" id="GO:0006564">
    <property type="term" value="P:L-serine biosynthetic process"/>
    <property type="evidence" value="ECO:0007669"/>
    <property type="project" value="UniProtKB-KW"/>
</dbReference>
<organism evidence="12">
    <name type="scientific">freshwater metagenome</name>
    <dbReference type="NCBI Taxonomy" id="449393"/>
    <lineage>
        <taxon>unclassified sequences</taxon>
        <taxon>metagenomes</taxon>
        <taxon>ecological metagenomes</taxon>
    </lineage>
</organism>
<keyword evidence="6" id="KW-0479">Metal-binding</keyword>
<dbReference type="EMBL" id="CAEZWY010000089">
    <property type="protein sequence ID" value="CAB4675022.1"/>
    <property type="molecule type" value="Genomic_DNA"/>
</dbReference>
<dbReference type="Gene3D" id="3.30.70.260">
    <property type="match status" value="1"/>
</dbReference>
<dbReference type="InterPro" id="IPR050582">
    <property type="entry name" value="HAD-like_SerB"/>
</dbReference>
<dbReference type="InterPro" id="IPR004469">
    <property type="entry name" value="PSP"/>
</dbReference>
<comment type="cofactor">
    <cofactor evidence="1">
        <name>Mg(2+)</name>
        <dbReference type="ChEBI" id="CHEBI:18420"/>
    </cofactor>
</comment>
<evidence type="ECO:0000256" key="7">
    <source>
        <dbReference type="ARBA" id="ARBA00022801"/>
    </source>
</evidence>
<reference evidence="12" key="1">
    <citation type="submission" date="2020-05" db="EMBL/GenBank/DDBJ databases">
        <authorList>
            <person name="Chiriac C."/>
            <person name="Salcher M."/>
            <person name="Ghai R."/>
            <person name="Kavagutti S V."/>
        </authorList>
    </citation>
    <scope>NUCLEOTIDE SEQUENCE</scope>
</reference>
<dbReference type="GO" id="GO:0000287">
    <property type="term" value="F:magnesium ion binding"/>
    <property type="evidence" value="ECO:0007669"/>
    <property type="project" value="TreeGrafter"/>
</dbReference>
<name>A0A6J6MME9_9ZZZZ</name>
<dbReference type="SUPFAM" id="SSF56784">
    <property type="entry name" value="HAD-like"/>
    <property type="match status" value="1"/>
</dbReference>
<dbReference type="NCBIfam" id="TIGR01488">
    <property type="entry name" value="HAD-SF-IB"/>
    <property type="match status" value="1"/>
</dbReference>
<comment type="similarity">
    <text evidence="3">Belongs to the HAD-like hydrolase superfamily. SerB family.</text>
</comment>
<evidence type="ECO:0000256" key="5">
    <source>
        <dbReference type="ARBA" id="ARBA00022605"/>
    </source>
</evidence>
<comment type="pathway">
    <text evidence="2">Amino-acid biosynthesis; L-serine biosynthesis; L-serine from 3-phospho-D-glycerate: step 3/3.</text>
</comment>
<accession>A0A6J6MME9</accession>
<gene>
    <name evidence="12" type="ORF">UFOPK2312_00797</name>
</gene>
<dbReference type="Pfam" id="PF13740">
    <property type="entry name" value="ACT_6"/>
    <property type="match status" value="1"/>
</dbReference>
<dbReference type="PANTHER" id="PTHR43344">
    <property type="entry name" value="PHOSPHOSERINE PHOSPHATASE"/>
    <property type="match status" value="1"/>
</dbReference>
<keyword evidence="5" id="KW-0028">Amino-acid biosynthesis</keyword>
<evidence type="ECO:0000256" key="9">
    <source>
        <dbReference type="ARBA" id="ARBA00023299"/>
    </source>
</evidence>
<dbReference type="SFLD" id="SFLDS00003">
    <property type="entry name" value="Haloacid_Dehalogenase"/>
    <property type="match status" value="1"/>
</dbReference>
<dbReference type="SUPFAM" id="SSF55021">
    <property type="entry name" value="ACT-like"/>
    <property type="match status" value="1"/>
</dbReference>
<evidence type="ECO:0000259" key="11">
    <source>
        <dbReference type="Pfam" id="PF21086"/>
    </source>
</evidence>
<dbReference type="InterPro" id="IPR049148">
    <property type="entry name" value="PSP_ACT"/>
</dbReference>
<evidence type="ECO:0000256" key="8">
    <source>
        <dbReference type="ARBA" id="ARBA00022842"/>
    </source>
</evidence>
<dbReference type="SFLD" id="SFLDG01137">
    <property type="entry name" value="C1.6.1:_Phosphoserine_Phosphat"/>
    <property type="match status" value="1"/>
</dbReference>
<evidence type="ECO:0000256" key="2">
    <source>
        <dbReference type="ARBA" id="ARBA00005135"/>
    </source>
</evidence>
<evidence type="ECO:0000256" key="1">
    <source>
        <dbReference type="ARBA" id="ARBA00001946"/>
    </source>
</evidence>